<sequence>MATTVGTIDTAVLLKVGDSTPIEVATITPTIRATCTGATVHVNTPKWRRTLALTFLRLAWHLFTSRR</sequence>
<dbReference type="Proteomes" id="UP000292408">
    <property type="component" value="Unassembled WGS sequence"/>
</dbReference>
<evidence type="ECO:0000313" key="1">
    <source>
        <dbReference type="EMBL" id="RZT59329.1"/>
    </source>
</evidence>
<proteinExistence type="predicted"/>
<dbReference type="RefSeq" id="WP_130283365.1">
    <property type="nucleotide sequence ID" value="NZ_SGXT01000016.1"/>
</dbReference>
<comment type="caution">
    <text evidence="1">The sequence shown here is derived from an EMBL/GenBank/DDBJ whole genome shotgun (WGS) entry which is preliminary data.</text>
</comment>
<gene>
    <name evidence="1" type="ORF">EV140_1934</name>
</gene>
<protein>
    <submittedName>
        <fullName evidence="1">Uncharacterized protein</fullName>
    </submittedName>
</protein>
<dbReference type="EMBL" id="SGXT01000016">
    <property type="protein sequence ID" value="RZT59329.1"/>
    <property type="molecule type" value="Genomic_DNA"/>
</dbReference>
<evidence type="ECO:0000313" key="2">
    <source>
        <dbReference type="Proteomes" id="UP000292408"/>
    </source>
</evidence>
<organism evidence="1 2">
    <name type="scientific">Microcella alkaliphila</name>
    <dbReference type="NCBI Taxonomy" id="279828"/>
    <lineage>
        <taxon>Bacteria</taxon>
        <taxon>Bacillati</taxon>
        <taxon>Actinomycetota</taxon>
        <taxon>Actinomycetes</taxon>
        <taxon>Micrococcales</taxon>
        <taxon>Microbacteriaceae</taxon>
        <taxon>Microcella</taxon>
    </lineage>
</organism>
<reference evidence="1 2" key="1">
    <citation type="journal article" date="2015" name="Stand. Genomic Sci.">
        <title>Genomic Encyclopedia of Bacterial and Archaeal Type Strains, Phase III: the genomes of soil and plant-associated and newly described type strains.</title>
        <authorList>
            <person name="Whitman W.B."/>
            <person name="Woyke T."/>
            <person name="Klenk H.P."/>
            <person name="Zhou Y."/>
            <person name="Lilburn T.G."/>
            <person name="Beck B.J."/>
            <person name="De Vos P."/>
            <person name="Vandamme P."/>
            <person name="Eisen J.A."/>
            <person name="Garrity G."/>
            <person name="Hugenholtz P."/>
            <person name="Kyrpides N.C."/>
        </authorList>
    </citation>
    <scope>NUCLEOTIDE SEQUENCE [LARGE SCALE GENOMIC DNA]</scope>
    <source>
        <strain evidence="1 2">AC4r</strain>
    </source>
</reference>
<accession>A0A4V2FMX8</accession>
<dbReference type="AlphaFoldDB" id="A0A4V2FMX8"/>
<name>A0A4V2FMX8_9MICO</name>
<keyword evidence="2" id="KW-1185">Reference proteome</keyword>